<dbReference type="PIRSF" id="PIRSF004553">
    <property type="entry name" value="CHP00095"/>
    <property type="match status" value="1"/>
</dbReference>
<accession>A0A4R7J6E8</accession>
<name>A0A4R7J6E8_9ACTN</name>
<evidence type="ECO:0000256" key="1">
    <source>
        <dbReference type="ARBA" id="ARBA00022603"/>
    </source>
</evidence>
<dbReference type="NCBIfam" id="TIGR00095">
    <property type="entry name" value="16S rRNA (guanine(966)-N(2))-methyltransferase RsmD"/>
    <property type="match status" value="1"/>
</dbReference>
<dbReference type="InterPro" id="IPR002052">
    <property type="entry name" value="DNA_methylase_N6_adenine_CS"/>
</dbReference>
<gene>
    <name evidence="4" type="ORF">CLV29_0541</name>
</gene>
<dbReference type="InterPro" id="IPR004398">
    <property type="entry name" value="RNA_MeTrfase_RsmD"/>
</dbReference>
<keyword evidence="1 4" id="KW-0489">Methyltransferase</keyword>
<comment type="caution">
    <text evidence="4">The sequence shown here is derived from an EMBL/GenBank/DDBJ whole genome shotgun (WGS) entry which is preliminary data.</text>
</comment>
<dbReference type="Pfam" id="PF03602">
    <property type="entry name" value="Cons_hypoth95"/>
    <property type="match status" value="1"/>
</dbReference>
<dbReference type="EMBL" id="SOAW01000001">
    <property type="protein sequence ID" value="TDT32950.1"/>
    <property type="molecule type" value="Genomic_DNA"/>
</dbReference>
<dbReference type="OrthoDB" id="9803017at2"/>
<dbReference type="CDD" id="cd02440">
    <property type="entry name" value="AdoMet_MTases"/>
    <property type="match status" value="1"/>
</dbReference>
<evidence type="ECO:0000313" key="4">
    <source>
        <dbReference type="EMBL" id="TDT32950.1"/>
    </source>
</evidence>
<dbReference type="PANTHER" id="PTHR43542">
    <property type="entry name" value="METHYLTRANSFERASE"/>
    <property type="match status" value="1"/>
</dbReference>
<reference evidence="4 5" key="1">
    <citation type="submission" date="2019-03" db="EMBL/GenBank/DDBJ databases">
        <title>Genomic Encyclopedia of Archaeal and Bacterial Type Strains, Phase II (KMG-II): from individual species to whole genera.</title>
        <authorList>
            <person name="Goeker M."/>
        </authorList>
    </citation>
    <scope>NUCLEOTIDE SEQUENCE [LARGE SCALE GENOMIC DNA]</scope>
    <source>
        <strain evidence="4 5">DSM 24323</strain>
    </source>
</reference>
<evidence type="ECO:0000313" key="5">
    <source>
        <dbReference type="Proteomes" id="UP000295371"/>
    </source>
</evidence>
<dbReference type="InterPro" id="IPR029063">
    <property type="entry name" value="SAM-dependent_MTases_sf"/>
</dbReference>
<dbReference type="PANTHER" id="PTHR43542:SF1">
    <property type="entry name" value="METHYLTRANSFERASE"/>
    <property type="match status" value="1"/>
</dbReference>
<sequence length="203" mass="21575">MSRIISGSARGRRIEAPAGSRTRPTTDRVREAVFSAIGAWAGTAGEEPSRALSGLAFLDLFAGSGAMAIEAASRGAHPVVAIDSAKPAVAVARRNAKTVGVEVDVRAQKVDTALVERSSAHDGGVTDDAFDIVWADPPYDLDPAAVDRVIRAVIDNGWLVRNGLLVIERSSRTPAPAVPEGFETWSRRYGETTIHYAQRLGED</sequence>
<dbReference type="Gene3D" id="3.40.50.150">
    <property type="entry name" value="Vaccinia Virus protein VP39"/>
    <property type="match status" value="1"/>
</dbReference>
<organism evidence="4 5">
    <name type="scientific">Naumannella halotolerans</name>
    <dbReference type="NCBI Taxonomy" id="993414"/>
    <lineage>
        <taxon>Bacteria</taxon>
        <taxon>Bacillati</taxon>
        <taxon>Actinomycetota</taxon>
        <taxon>Actinomycetes</taxon>
        <taxon>Propionibacteriales</taxon>
        <taxon>Propionibacteriaceae</taxon>
        <taxon>Naumannella</taxon>
    </lineage>
</organism>
<dbReference type="RefSeq" id="WP_133754982.1">
    <property type="nucleotide sequence ID" value="NZ_CP171129.1"/>
</dbReference>
<dbReference type="GO" id="GO:0031167">
    <property type="term" value="P:rRNA methylation"/>
    <property type="evidence" value="ECO:0007669"/>
    <property type="project" value="InterPro"/>
</dbReference>
<protein>
    <submittedName>
        <fullName evidence="4">16S rRNA (Guanine966-N2)-methyltransferase</fullName>
    </submittedName>
</protein>
<dbReference type="GO" id="GO:0003676">
    <property type="term" value="F:nucleic acid binding"/>
    <property type="evidence" value="ECO:0007669"/>
    <property type="project" value="InterPro"/>
</dbReference>
<dbReference type="AlphaFoldDB" id="A0A4R7J6E8"/>
<dbReference type="Proteomes" id="UP000295371">
    <property type="component" value="Unassembled WGS sequence"/>
</dbReference>
<dbReference type="PROSITE" id="PS00092">
    <property type="entry name" value="N6_MTASE"/>
    <property type="match status" value="1"/>
</dbReference>
<dbReference type="GO" id="GO:0008168">
    <property type="term" value="F:methyltransferase activity"/>
    <property type="evidence" value="ECO:0007669"/>
    <property type="project" value="UniProtKB-KW"/>
</dbReference>
<keyword evidence="5" id="KW-1185">Reference proteome</keyword>
<proteinExistence type="predicted"/>
<evidence type="ECO:0000256" key="2">
    <source>
        <dbReference type="ARBA" id="ARBA00022679"/>
    </source>
</evidence>
<keyword evidence="2 4" id="KW-0808">Transferase</keyword>
<feature type="region of interest" description="Disordered" evidence="3">
    <location>
        <begin position="1"/>
        <end position="26"/>
    </location>
</feature>
<dbReference type="SUPFAM" id="SSF53335">
    <property type="entry name" value="S-adenosyl-L-methionine-dependent methyltransferases"/>
    <property type="match status" value="1"/>
</dbReference>
<evidence type="ECO:0000256" key="3">
    <source>
        <dbReference type="SAM" id="MobiDB-lite"/>
    </source>
</evidence>